<feature type="domain" description="HTH tetR-type" evidence="5">
    <location>
        <begin position="18"/>
        <end position="78"/>
    </location>
</feature>
<feature type="DNA-binding region" description="H-T-H motif" evidence="4">
    <location>
        <begin position="41"/>
        <end position="60"/>
    </location>
</feature>
<keyword evidence="1" id="KW-0805">Transcription regulation</keyword>
<organism evidence="6 7">
    <name type="scientific">Mycetocola lacteus</name>
    <dbReference type="NCBI Taxonomy" id="76637"/>
    <lineage>
        <taxon>Bacteria</taxon>
        <taxon>Bacillati</taxon>
        <taxon>Actinomycetota</taxon>
        <taxon>Actinomycetes</taxon>
        <taxon>Micrococcales</taxon>
        <taxon>Microbacteriaceae</taxon>
        <taxon>Mycetocola</taxon>
    </lineage>
</organism>
<dbReference type="InterPro" id="IPR041583">
    <property type="entry name" value="TetR_C_31"/>
</dbReference>
<protein>
    <submittedName>
        <fullName evidence="6">TetR family transcriptional regulator</fullName>
    </submittedName>
</protein>
<dbReference type="PANTHER" id="PTHR30055">
    <property type="entry name" value="HTH-TYPE TRANSCRIPTIONAL REGULATOR RUTR"/>
    <property type="match status" value="1"/>
</dbReference>
<dbReference type="GO" id="GO:0003700">
    <property type="term" value="F:DNA-binding transcription factor activity"/>
    <property type="evidence" value="ECO:0007669"/>
    <property type="project" value="TreeGrafter"/>
</dbReference>
<evidence type="ECO:0000256" key="4">
    <source>
        <dbReference type="PROSITE-ProRule" id="PRU00335"/>
    </source>
</evidence>
<dbReference type="Proteomes" id="UP000269438">
    <property type="component" value="Unassembled WGS sequence"/>
</dbReference>
<dbReference type="SUPFAM" id="SSF46689">
    <property type="entry name" value="Homeodomain-like"/>
    <property type="match status" value="1"/>
</dbReference>
<dbReference type="PROSITE" id="PS50977">
    <property type="entry name" value="HTH_TETR_2"/>
    <property type="match status" value="1"/>
</dbReference>
<evidence type="ECO:0000259" key="5">
    <source>
        <dbReference type="PROSITE" id="PS50977"/>
    </source>
</evidence>
<dbReference type="EMBL" id="RCUY01000016">
    <property type="protein sequence ID" value="RLP78921.1"/>
    <property type="molecule type" value="Genomic_DNA"/>
</dbReference>
<proteinExistence type="predicted"/>
<dbReference type="InterPro" id="IPR009057">
    <property type="entry name" value="Homeodomain-like_sf"/>
</dbReference>
<keyword evidence="3" id="KW-0804">Transcription</keyword>
<comment type="caution">
    <text evidence="6">The sequence shown here is derived from an EMBL/GenBank/DDBJ whole genome shotgun (WGS) entry which is preliminary data.</text>
</comment>
<evidence type="ECO:0000256" key="2">
    <source>
        <dbReference type="ARBA" id="ARBA00023125"/>
    </source>
</evidence>
<dbReference type="InterPro" id="IPR036271">
    <property type="entry name" value="Tet_transcr_reg_TetR-rel_C_sf"/>
</dbReference>
<evidence type="ECO:0000313" key="7">
    <source>
        <dbReference type="Proteomes" id="UP000269438"/>
    </source>
</evidence>
<sequence>MLGRVVNEKKDGRLERGKARRELLLDAAVTVIAESGAGLLTHRAVAAQAGVSLASVTYHFPGIAELRQSAFDHAGSRIGLAFRALVEAHHETPGSLPELAGNYALTLTGESRQDTVAVFAMILASSHDESLRPVIRELDGHLADLLENYVGDHATALILSSSIQGLILTHLATGTGPDELRTSVTTLVRRFAS</sequence>
<evidence type="ECO:0000256" key="3">
    <source>
        <dbReference type="ARBA" id="ARBA00023163"/>
    </source>
</evidence>
<keyword evidence="2 4" id="KW-0238">DNA-binding</keyword>
<gene>
    <name evidence="6" type="ORF">D9V34_17105</name>
</gene>
<dbReference type="InterPro" id="IPR001647">
    <property type="entry name" value="HTH_TetR"/>
</dbReference>
<reference evidence="6 7" key="1">
    <citation type="submission" date="2018-10" db="EMBL/GenBank/DDBJ databases">
        <authorList>
            <person name="Li J."/>
        </authorList>
    </citation>
    <scope>NUCLEOTIDE SEQUENCE [LARGE SCALE GENOMIC DNA]</scope>
    <source>
        <strain evidence="6 7">JCM 11654</strain>
    </source>
</reference>
<dbReference type="OrthoDB" id="2356263at2"/>
<dbReference type="Gene3D" id="1.10.357.10">
    <property type="entry name" value="Tetracycline Repressor, domain 2"/>
    <property type="match status" value="1"/>
</dbReference>
<dbReference type="Pfam" id="PF00440">
    <property type="entry name" value="TetR_N"/>
    <property type="match status" value="1"/>
</dbReference>
<dbReference type="Pfam" id="PF17940">
    <property type="entry name" value="TetR_C_31"/>
    <property type="match status" value="1"/>
</dbReference>
<keyword evidence="7" id="KW-1185">Reference proteome</keyword>
<dbReference type="InterPro" id="IPR050109">
    <property type="entry name" value="HTH-type_TetR-like_transc_reg"/>
</dbReference>
<dbReference type="GO" id="GO:0000976">
    <property type="term" value="F:transcription cis-regulatory region binding"/>
    <property type="evidence" value="ECO:0007669"/>
    <property type="project" value="TreeGrafter"/>
</dbReference>
<dbReference type="AlphaFoldDB" id="A0A3L7AGY3"/>
<accession>A0A3L7AGY3</accession>
<name>A0A3L7AGY3_9MICO</name>
<dbReference type="PANTHER" id="PTHR30055:SF234">
    <property type="entry name" value="HTH-TYPE TRANSCRIPTIONAL REGULATOR BETI"/>
    <property type="match status" value="1"/>
</dbReference>
<evidence type="ECO:0000256" key="1">
    <source>
        <dbReference type="ARBA" id="ARBA00023015"/>
    </source>
</evidence>
<dbReference type="SUPFAM" id="SSF48498">
    <property type="entry name" value="Tetracyclin repressor-like, C-terminal domain"/>
    <property type="match status" value="1"/>
</dbReference>
<evidence type="ECO:0000313" key="6">
    <source>
        <dbReference type="EMBL" id="RLP78921.1"/>
    </source>
</evidence>